<dbReference type="SMART" id="SM00668">
    <property type="entry name" value="CTLH"/>
    <property type="match status" value="1"/>
</dbReference>
<dbReference type="PROSITE" id="PS50897">
    <property type="entry name" value="CTLH"/>
    <property type="match status" value="1"/>
</dbReference>
<dbReference type="GO" id="GO:0005634">
    <property type="term" value="C:nucleus"/>
    <property type="evidence" value="ECO:0007669"/>
    <property type="project" value="TreeGrafter"/>
</dbReference>
<dbReference type="PROSITE" id="PS50896">
    <property type="entry name" value="LISH"/>
    <property type="match status" value="1"/>
</dbReference>
<dbReference type="GO" id="GO:0005737">
    <property type="term" value="C:cytoplasm"/>
    <property type="evidence" value="ECO:0007669"/>
    <property type="project" value="TreeGrafter"/>
</dbReference>
<feature type="domain" description="CTLH" evidence="2">
    <location>
        <begin position="160"/>
        <end position="218"/>
    </location>
</feature>
<dbReference type="PANTHER" id="PTHR12170:SF2">
    <property type="entry name" value="E3 UBIQUITIN-PROTEIN TRANSFERASE MAEA"/>
    <property type="match status" value="1"/>
</dbReference>
<proteinExistence type="predicted"/>
<evidence type="ECO:0000313" key="3">
    <source>
        <dbReference type="EMBL" id="GIL58864.1"/>
    </source>
</evidence>
<organism evidence="3 4">
    <name type="scientific">Volvox africanus</name>
    <dbReference type="NCBI Taxonomy" id="51714"/>
    <lineage>
        <taxon>Eukaryota</taxon>
        <taxon>Viridiplantae</taxon>
        <taxon>Chlorophyta</taxon>
        <taxon>core chlorophytes</taxon>
        <taxon>Chlorophyceae</taxon>
        <taxon>CS clade</taxon>
        <taxon>Chlamydomonadales</taxon>
        <taxon>Volvocaceae</taxon>
        <taxon>Volvox</taxon>
    </lineage>
</organism>
<dbReference type="EMBL" id="BNCO01000032">
    <property type="protein sequence ID" value="GIL58864.1"/>
    <property type="molecule type" value="Genomic_DNA"/>
</dbReference>
<reference evidence="3" key="1">
    <citation type="journal article" date="2021" name="Proc. Natl. Acad. Sci. U.S.A.">
        <title>Three genomes in the algal genus Volvox reveal the fate of a haploid sex-determining region after a transition to homothallism.</title>
        <authorList>
            <person name="Yamamoto K."/>
            <person name="Hamaji T."/>
            <person name="Kawai-Toyooka H."/>
            <person name="Matsuzaki R."/>
            <person name="Takahashi F."/>
            <person name="Nishimura Y."/>
            <person name="Kawachi M."/>
            <person name="Noguchi H."/>
            <person name="Minakuchi Y."/>
            <person name="Umen J.G."/>
            <person name="Toyoda A."/>
            <person name="Nozaki H."/>
        </authorList>
    </citation>
    <scope>NUCLEOTIDE SEQUENCE</scope>
    <source>
        <strain evidence="3">NIES-3780</strain>
    </source>
</reference>
<evidence type="ECO:0000256" key="1">
    <source>
        <dbReference type="SAM" id="MobiDB-lite"/>
    </source>
</evidence>
<evidence type="ECO:0000259" key="2">
    <source>
        <dbReference type="PROSITE" id="PS50897"/>
    </source>
</evidence>
<dbReference type="InterPro" id="IPR024964">
    <property type="entry name" value="CTLH/CRA"/>
</dbReference>
<evidence type="ECO:0000313" key="4">
    <source>
        <dbReference type="Proteomes" id="UP000747399"/>
    </source>
</evidence>
<name>A0A8J4BCV2_9CHLO</name>
<accession>A0A8J4BCV2</accession>
<dbReference type="InterPro" id="IPR045098">
    <property type="entry name" value="Fyv10_fam"/>
</dbReference>
<feature type="region of interest" description="Disordered" evidence="1">
    <location>
        <begin position="1"/>
        <end position="60"/>
    </location>
</feature>
<dbReference type="InterPro" id="IPR013144">
    <property type="entry name" value="CRA_dom"/>
</dbReference>
<dbReference type="GO" id="GO:0004842">
    <property type="term" value="F:ubiquitin-protein transferase activity"/>
    <property type="evidence" value="ECO:0007669"/>
    <property type="project" value="InterPro"/>
</dbReference>
<dbReference type="Pfam" id="PF10607">
    <property type="entry name" value="CTLH"/>
    <property type="match status" value="1"/>
</dbReference>
<dbReference type="PANTHER" id="PTHR12170">
    <property type="entry name" value="MACROPHAGE ERYTHROBLAST ATTACHER-RELATED"/>
    <property type="match status" value="1"/>
</dbReference>
<dbReference type="GO" id="GO:0043161">
    <property type="term" value="P:proteasome-mediated ubiquitin-dependent protein catabolic process"/>
    <property type="evidence" value="ECO:0007669"/>
    <property type="project" value="InterPro"/>
</dbReference>
<comment type="caution">
    <text evidence="3">The sequence shown here is derived from an EMBL/GenBank/DDBJ whole genome shotgun (WGS) entry which is preliminary data.</text>
</comment>
<keyword evidence="4" id="KW-1185">Reference proteome</keyword>
<dbReference type="SMART" id="SM00757">
    <property type="entry name" value="CRA"/>
    <property type="match status" value="1"/>
</dbReference>
<gene>
    <name evidence="3" type="ORF">Vafri_13831</name>
</gene>
<sequence>MPDAETCAEPKNPTAGPSSSRSFFSPSPSAGTGGPLPDAEPSPCPTEQPSIDTTTPTTTAREASIERLRLLLAQLQGVKRKLIDVSRTEADDCARCKARLEHLSAIRPGQEPGVGLGLISWTRQRLDILLVDHMLRSGHYDTANRLATSSGISLLTDAHIFEGARRIVSALLDTHDCSPALEWCRENRVRLTKAKSPLEFKLHVQRFIELVRVGNRTAAIAYARAHLAPWAGQYMAELQRAVATLVFTPQTRCNAYRTLFDESQWRTLADLFLRDMYRLHSLTPESLLNVHLQAGLSALKTPASGEPGGSREDPLRLPAFRRLAAQLPYAKHMHSKLLCAVTKELMSDANPPMVLPNGMVYSQRGVEILMAQYQAKQQGKEADAAAAAAAATVQGQAGGGVPPGSTGVCPATGLVFRRDELRRAYIA</sequence>
<dbReference type="InterPro" id="IPR006594">
    <property type="entry name" value="LisH"/>
</dbReference>
<dbReference type="InterPro" id="IPR006595">
    <property type="entry name" value="CTLH_C"/>
</dbReference>
<dbReference type="Proteomes" id="UP000747399">
    <property type="component" value="Unassembled WGS sequence"/>
</dbReference>
<dbReference type="AlphaFoldDB" id="A0A8J4BCV2"/>
<dbReference type="GO" id="GO:0034657">
    <property type="term" value="C:GID complex"/>
    <property type="evidence" value="ECO:0007669"/>
    <property type="project" value="TreeGrafter"/>
</dbReference>
<protein>
    <recommendedName>
        <fullName evidence="2">CTLH domain-containing protein</fullName>
    </recommendedName>
</protein>
<feature type="compositionally biased region" description="Low complexity" evidence="1">
    <location>
        <begin position="17"/>
        <end position="29"/>
    </location>
</feature>